<feature type="region of interest" description="N-terminal hotdog fold" evidence="7">
    <location>
        <begin position="941"/>
        <end position="1076"/>
    </location>
</feature>
<evidence type="ECO:0000256" key="8">
    <source>
        <dbReference type="SAM" id="MobiDB-lite"/>
    </source>
</evidence>
<evidence type="ECO:0000256" key="7">
    <source>
        <dbReference type="PROSITE-ProRule" id="PRU01363"/>
    </source>
</evidence>
<dbReference type="InterPro" id="IPR014030">
    <property type="entry name" value="Ketoacyl_synth_N"/>
</dbReference>
<dbReference type="Gene3D" id="3.40.47.10">
    <property type="match status" value="1"/>
</dbReference>
<dbReference type="InterPro" id="IPR020807">
    <property type="entry name" value="PKS_DH"/>
</dbReference>
<evidence type="ECO:0000313" key="12">
    <source>
        <dbReference type="EMBL" id="KAJ9483226.1"/>
    </source>
</evidence>
<feature type="domain" description="Ketosynthase family 3 (KS3)" evidence="10">
    <location>
        <begin position="6"/>
        <end position="438"/>
    </location>
</feature>
<dbReference type="Pfam" id="PF00698">
    <property type="entry name" value="Acyl_transf_1"/>
    <property type="match status" value="1"/>
</dbReference>
<dbReference type="InterPro" id="IPR018201">
    <property type="entry name" value="Ketoacyl_synth_AS"/>
</dbReference>
<dbReference type="InterPro" id="IPR016036">
    <property type="entry name" value="Malonyl_transacylase_ACP-bd"/>
</dbReference>
<sequence length="2590" mass="282669">MSHARNEPIAIVGMGCRFPGGASSPSKLWDLLNNPTEVAQDIPSSRFNLDRFYHKVGSHHGTTNARQAYLLSEDIREFDAKFFSVPPGEAEAIDPQQRILLEVAYEALETSGHTLNDLSGSDTGVFVGLMSQDYFALNGQDVNSVPTYAASGTAASNASSRLSYFFNWHGPSMTIDTACSSSMVAVNEAVQSLRNGTSRVAVACGTNLCLSAFTFITLSKLSMLSPTSRCHMWDANADGYARGEGVACVVLKTLSAAIEDGDHIECVIREVGVNHDGRTKGLTMPSATAQASLIRGTYARAGLDPTKEEDRCQYFEAHGTGTKAGDPQEAEAIMKAFFPEPDSEGELFVGSIKTVVGHTEGTAGLAGLMKACLALQNATVPRNLLFNTLNPELEPFTRNLHVPTTNQAWPQIPDGKPRRASVNSFGFGGTNSHCILETYATTPSGPALEIKADTSRTCCIPAVFSAASDTSLIALLQSTYEFMDKNADTDISELAYDLSTKRSALQRRLAISAASIEELREKIQSTIEAASGKEPTSPSTLALPGTASLLGVFTGQGAQWQGMGSHLISSIPLARKTVEELDASLASLPSYHRPVWTLAEVLTDSNAPVGEASLSQPLCTAVQVILIDLLYAAGIKFQAVVGHSSGEIAAAYAAGFITAHDAIRIAYYRGFYAKMAAGPSGEKGAMLAVGTSIEDASELCQLEDFAEKICVAAHNSPTSVTLSGDITAITQAQGVLEEEEKFARVLKVDTAYHSAHMRKCAVSYLMALTNCNVEVRQPGLDAPQWFSSVRKGEIMASLEGLNGQYWVDNMVQPVLFCPAVQTCMTSLGKSINCALEVGPHPALQGPTKDSIHDGGYREIPYTGTLKRGKDSMAAFSDTLGFMWSHFGPTAMRLGAFQQACYPDTPYTMIHGLPTYPWTHDQGYFVESRLMKTFHNHPAPFHDLLGVQTADGTPDEWRWRNILKINELKWLSGHSLQGQVVFPATAYICLAMEAALQLAQGRTVMSIDLLDLEIRKAIAIHESTGTELLVSMAKISTLDGESREITADFTAYSTISKDSANLALNCCGRVRVLLGEDSEFHFSPRLSPLGKLTAVDVDSFYKILRDDFGFGYEGPFRALTNVTRKSGFATGTIRCEGFDDSETPLLFHPGMLDSALQGLNAAHSAPGDGRLWTIVAPTFCRRVSIIPGLCGTKRADNVEIDCTITDPRDTYVTGDVEVFSEHFKEKIIEVEGLTFSPFAGATVDNDRYLFQEPFLCLDKPDAYVIFGDREATRQESVKALDAERAAFYYLKTFHLSVTLSQRETLPWYRQALLRNAERLFHIVNDGKHPFAPPSWVNDTREDIFKMIDSYPVTDADFNLTKAVGENMLLPSVLNGDTSILQYMTKDNYLEQYYVDAIGFQLLNFLIAGVMGQLCLKSPRMNFLEVGAGTGGATKAILEKIGHSFASYTYTDISSGFFGHAAEHFPSHVNKMTFKTLDITKDPTGQDYIPHTYDVVVASNVLHATESLRAALENTRKLLRPGGYLVMVEIIRNDVMRHGLVMGGLPGWWIGENDGRQWGPSITLEDWDLILRETGFSGIETNSPMRDPVGVPGSIIVSRAQNDVTSQLSMPLNSAPSTDRIPLLVIGGSSLSVTPFRDQICLTLRPQFSDVIKLESFDNLPALPESYHVLCLAECDANLFEDMTESIFSNLKTVIGSAVSVLWLLQGRRSNNPHAGTTLGLFRTLFYEAPGTLFQTLDIASLNMNDCSVIAKSMCQLRLQSEISRRAESDKIHWEFEPELVLKDGQLHVPRVRPHDDQNNRYNSSKRSMIHEVDTQTTPLALDFVDNSYILRERHTMGKSPHGLVTVKVSCSFLSSIKTPVGYVFVSLGEDVKTGEKTLCFSNRNESIVKVPKSWTVCIDEVEVDGQFMSFVIADLTVQWVLQMLPPTGTVLAYEPDPVAASLLSQQLSRLGKTACFLTSSPEMSGRNWVYVHPNSTKRAITALLPSDVTLYVDASGAEPESQRLGFKIDTSLSSVCNKVKMSSLTASEASVLPHDAPEAITNLLRRAASFASSLLSAQATPEGAPLDILPLKRVVSNFVSPNPSSLIYWQEDQYVPVSVEPIFERDDLFRPDRTYWLAGLAGDTGRSLADFMIAHNARNIVLSSRTPNPDTDWVQWHKSRGATVNYFAGDITSFESMKQIFDTIRVSMPPIGGVANGAMVLRDSSLMKMSFEDFQTVLRPKIQGTINLDRLFSDPSQPLDWFIGFSSIAATVGNPGQSAYTAGNCFIKALIDRRRQQGLAGSSIDITRLVGLGFIERESHGRLTKEHQERLTTRSGTIAMSENDLHQLFAEAILSGRHDSGLNPELITGLAPISVEQSKDAYWKTNTRLSLLIREVGQGGTQGGESGNTVPVRQLLEAAKNMEDAVKVLSDAFKSKLQALRFLSDSNSLYDTTPLVDMGVDSLVAVEVRSWFLKELAVDVPVMKILGGASITDLVEVVAQKLPQELLTRLDPEGKQTRGSDNVSIPAADNKSEETEQLKTNGIDSAHEVNGVNGVDGVDSPDDTIDVANVTNGTVITTELELKGTDGVLPIIISGQEVASDERRDIPVELY</sequence>
<dbReference type="PROSITE" id="PS00606">
    <property type="entry name" value="KS3_1"/>
    <property type="match status" value="1"/>
</dbReference>
<dbReference type="InterPro" id="IPR016039">
    <property type="entry name" value="Thiolase-like"/>
</dbReference>
<dbReference type="Pfam" id="PF21089">
    <property type="entry name" value="PKS_DH_N"/>
    <property type="match status" value="1"/>
</dbReference>
<dbReference type="InterPro" id="IPR056501">
    <property type="entry name" value="NAD-bd_HRPKS_sdrA"/>
</dbReference>
<feature type="domain" description="PKS/mFAS DH" evidence="11">
    <location>
        <begin position="941"/>
        <end position="1243"/>
    </location>
</feature>
<dbReference type="InterPro" id="IPR049900">
    <property type="entry name" value="PKS_mFAS_DH"/>
</dbReference>
<dbReference type="Gene3D" id="3.40.50.720">
    <property type="entry name" value="NAD(P)-binding Rossmann-like Domain"/>
    <property type="match status" value="1"/>
</dbReference>
<dbReference type="InterPro" id="IPR049552">
    <property type="entry name" value="PKS_DH_N"/>
</dbReference>
<dbReference type="GO" id="GO:0031177">
    <property type="term" value="F:phosphopantetheine binding"/>
    <property type="evidence" value="ECO:0007669"/>
    <property type="project" value="InterPro"/>
</dbReference>
<dbReference type="FunFam" id="3.40.47.10:FF:000019">
    <property type="entry name" value="Polyketide synthase type I"/>
    <property type="match status" value="1"/>
</dbReference>
<dbReference type="InterPro" id="IPR014043">
    <property type="entry name" value="Acyl_transferase_dom"/>
</dbReference>
<feature type="active site" description="Proton acceptor; for dehydratase activity" evidence="7">
    <location>
        <position position="973"/>
    </location>
</feature>
<dbReference type="SMART" id="SM00825">
    <property type="entry name" value="PKS_KS"/>
    <property type="match status" value="1"/>
</dbReference>
<proteinExistence type="predicted"/>
<dbReference type="GO" id="GO:0008168">
    <property type="term" value="F:methyltransferase activity"/>
    <property type="evidence" value="ECO:0007669"/>
    <property type="project" value="UniProtKB-KW"/>
</dbReference>
<reference evidence="12" key="1">
    <citation type="submission" date="2015-06" db="EMBL/GenBank/DDBJ databases">
        <authorList>
            <person name="Nguyen H."/>
        </authorList>
    </citation>
    <scope>NUCLEOTIDE SEQUENCE</scope>
    <source>
        <strain evidence="12">DAOM 180753</strain>
    </source>
</reference>
<dbReference type="InterPro" id="IPR013217">
    <property type="entry name" value="Methyltransf_12"/>
</dbReference>
<gene>
    <name evidence="12" type="ORF">VN97_g10192</name>
</gene>
<name>A0AAI9T9H4_PENTH</name>
<evidence type="ECO:0000256" key="2">
    <source>
        <dbReference type="ARBA" id="ARBA00022553"/>
    </source>
</evidence>
<evidence type="ECO:0000259" key="11">
    <source>
        <dbReference type="PROSITE" id="PS52019"/>
    </source>
</evidence>
<evidence type="ECO:0000259" key="10">
    <source>
        <dbReference type="PROSITE" id="PS52004"/>
    </source>
</evidence>
<dbReference type="SUPFAM" id="SSF52151">
    <property type="entry name" value="FabD/lysophospholipase-like"/>
    <property type="match status" value="1"/>
</dbReference>
<dbReference type="InterPro" id="IPR006162">
    <property type="entry name" value="Ppantetheine_attach_site"/>
</dbReference>
<dbReference type="PROSITE" id="PS50075">
    <property type="entry name" value="CARRIER"/>
    <property type="match status" value="1"/>
</dbReference>
<dbReference type="Pfam" id="PF02801">
    <property type="entry name" value="Ketoacyl-synt_C"/>
    <property type="match status" value="1"/>
</dbReference>
<dbReference type="InterPro" id="IPR016035">
    <property type="entry name" value="Acyl_Trfase/lysoPLipase"/>
</dbReference>
<dbReference type="Pfam" id="PF23114">
    <property type="entry name" value="NAD-bd_HRPKS_sdrA"/>
    <property type="match status" value="1"/>
</dbReference>
<dbReference type="InterPro" id="IPR050091">
    <property type="entry name" value="PKS_NRPS_Biosynth_Enz"/>
</dbReference>
<dbReference type="InterPro" id="IPR009081">
    <property type="entry name" value="PP-bd_ACP"/>
</dbReference>
<dbReference type="InterPro" id="IPR057326">
    <property type="entry name" value="KR_dom"/>
</dbReference>
<dbReference type="EMBL" id="LACB01000453">
    <property type="protein sequence ID" value="KAJ9483226.1"/>
    <property type="molecule type" value="Genomic_DNA"/>
</dbReference>
<feature type="region of interest" description="C-terminal hotdog fold" evidence="7">
    <location>
        <begin position="1090"/>
        <end position="1243"/>
    </location>
</feature>
<evidence type="ECO:0000256" key="3">
    <source>
        <dbReference type="ARBA" id="ARBA00022603"/>
    </source>
</evidence>
<dbReference type="GO" id="GO:0004312">
    <property type="term" value="F:fatty acid synthase activity"/>
    <property type="evidence" value="ECO:0007669"/>
    <property type="project" value="TreeGrafter"/>
</dbReference>
<dbReference type="PROSITE" id="PS52004">
    <property type="entry name" value="KS3_2"/>
    <property type="match status" value="1"/>
</dbReference>
<feature type="active site" description="Proton donor; for dehydratase activity" evidence="7">
    <location>
        <position position="1152"/>
    </location>
</feature>
<evidence type="ECO:0000256" key="1">
    <source>
        <dbReference type="ARBA" id="ARBA00022450"/>
    </source>
</evidence>
<dbReference type="SMART" id="SM00826">
    <property type="entry name" value="PKS_DH"/>
    <property type="match status" value="1"/>
</dbReference>
<evidence type="ECO:0000256" key="5">
    <source>
        <dbReference type="ARBA" id="ARBA00023002"/>
    </source>
</evidence>
<dbReference type="Gene3D" id="3.10.129.110">
    <property type="entry name" value="Polyketide synthase dehydratase"/>
    <property type="match status" value="1"/>
</dbReference>
<dbReference type="Gene3D" id="1.10.1200.10">
    <property type="entry name" value="ACP-like"/>
    <property type="match status" value="1"/>
</dbReference>
<dbReference type="InterPro" id="IPR036736">
    <property type="entry name" value="ACP-like_sf"/>
</dbReference>
<dbReference type="InterPro" id="IPR014031">
    <property type="entry name" value="Ketoacyl_synth_C"/>
</dbReference>
<dbReference type="CDD" id="cd00833">
    <property type="entry name" value="PKS"/>
    <property type="match status" value="1"/>
</dbReference>
<dbReference type="PANTHER" id="PTHR43775:SF20">
    <property type="entry name" value="HYBRID PKS-NRPS SYNTHETASE APDA"/>
    <property type="match status" value="1"/>
</dbReference>
<dbReference type="InterPro" id="IPR049551">
    <property type="entry name" value="PKS_DH_C"/>
</dbReference>
<dbReference type="PANTHER" id="PTHR43775">
    <property type="entry name" value="FATTY ACID SYNTHASE"/>
    <property type="match status" value="1"/>
</dbReference>
<comment type="caution">
    <text evidence="12">The sequence shown here is derived from an EMBL/GenBank/DDBJ whole genome shotgun (WGS) entry which is preliminary data.</text>
</comment>
<dbReference type="SUPFAM" id="SSF53901">
    <property type="entry name" value="Thiolase-like"/>
    <property type="match status" value="1"/>
</dbReference>
<keyword evidence="5" id="KW-0560">Oxidoreductase</keyword>
<dbReference type="Gene3D" id="3.40.50.150">
    <property type="entry name" value="Vaccinia Virus protein VP39"/>
    <property type="match status" value="1"/>
</dbReference>
<dbReference type="Pfam" id="PF00550">
    <property type="entry name" value="PP-binding"/>
    <property type="match status" value="1"/>
</dbReference>
<keyword evidence="2" id="KW-0597">Phosphoprotein</keyword>
<dbReference type="Pfam" id="PF16197">
    <property type="entry name" value="KAsynt_C_assoc"/>
    <property type="match status" value="1"/>
</dbReference>
<dbReference type="Proteomes" id="UP001227192">
    <property type="component" value="Unassembled WGS sequence"/>
</dbReference>
<dbReference type="InterPro" id="IPR001227">
    <property type="entry name" value="Ac_transferase_dom_sf"/>
</dbReference>
<keyword evidence="3" id="KW-0489">Methyltransferase</keyword>
<dbReference type="SUPFAM" id="SSF51735">
    <property type="entry name" value="NAD(P)-binding Rossmann-fold domains"/>
    <property type="match status" value="1"/>
</dbReference>
<evidence type="ECO:0000313" key="13">
    <source>
        <dbReference type="Proteomes" id="UP001227192"/>
    </source>
</evidence>
<keyword evidence="1" id="KW-0596">Phosphopantetheine</keyword>
<dbReference type="GO" id="GO:0032259">
    <property type="term" value="P:methylation"/>
    <property type="evidence" value="ECO:0007669"/>
    <property type="project" value="UniProtKB-KW"/>
</dbReference>
<dbReference type="GO" id="GO:1901336">
    <property type="term" value="P:lactone biosynthetic process"/>
    <property type="evidence" value="ECO:0007669"/>
    <property type="project" value="UniProtKB-ARBA"/>
</dbReference>
<dbReference type="GO" id="GO:0030639">
    <property type="term" value="P:polyketide biosynthetic process"/>
    <property type="evidence" value="ECO:0007669"/>
    <property type="project" value="UniProtKB-ARBA"/>
</dbReference>
<dbReference type="SUPFAM" id="SSF47336">
    <property type="entry name" value="ACP-like"/>
    <property type="match status" value="1"/>
</dbReference>
<dbReference type="SMART" id="SM00823">
    <property type="entry name" value="PKS_PP"/>
    <property type="match status" value="1"/>
</dbReference>
<feature type="region of interest" description="Disordered" evidence="8">
    <location>
        <begin position="2490"/>
        <end position="2516"/>
    </location>
</feature>
<protein>
    <submittedName>
        <fullName evidence="12">Uncharacterized protein</fullName>
    </submittedName>
</protein>
<keyword evidence="4" id="KW-0808">Transferase</keyword>
<dbReference type="SUPFAM" id="SSF53335">
    <property type="entry name" value="S-adenosyl-L-methionine-dependent methyltransferases"/>
    <property type="match status" value="1"/>
</dbReference>
<dbReference type="GO" id="GO:0004315">
    <property type="term" value="F:3-oxoacyl-[acyl-carrier-protein] synthase activity"/>
    <property type="evidence" value="ECO:0007669"/>
    <property type="project" value="InterPro"/>
</dbReference>
<dbReference type="PROSITE" id="PS00012">
    <property type="entry name" value="PHOSPHOPANTETHEINE"/>
    <property type="match status" value="1"/>
</dbReference>
<keyword evidence="13" id="KW-1185">Reference proteome</keyword>
<dbReference type="PROSITE" id="PS52019">
    <property type="entry name" value="PKS_MFAS_DH"/>
    <property type="match status" value="1"/>
</dbReference>
<dbReference type="Gene3D" id="3.40.366.10">
    <property type="entry name" value="Malonyl-Coenzyme A Acyl Carrier Protein, domain 2"/>
    <property type="match status" value="1"/>
</dbReference>
<dbReference type="SMART" id="SM00827">
    <property type="entry name" value="PKS_AT"/>
    <property type="match status" value="1"/>
</dbReference>
<keyword evidence="6" id="KW-0511">Multifunctional enzyme</keyword>
<dbReference type="InterPro" id="IPR036291">
    <property type="entry name" value="NAD(P)-bd_dom_sf"/>
</dbReference>
<dbReference type="InterPro" id="IPR020806">
    <property type="entry name" value="PKS_PP-bd"/>
</dbReference>
<feature type="domain" description="Carrier" evidence="9">
    <location>
        <begin position="2399"/>
        <end position="2481"/>
    </location>
</feature>
<dbReference type="InterPro" id="IPR042104">
    <property type="entry name" value="PKS_dehydratase_sf"/>
</dbReference>
<evidence type="ECO:0000259" key="9">
    <source>
        <dbReference type="PROSITE" id="PS50075"/>
    </source>
</evidence>
<dbReference type="SMART" id="SM00822">
    <property type="entry name" value="PKS_KR"/>
    <property type="match status" value="1"/>
</dbReference>
<dbReference type="Pfam" id="PF00109">
    <property type="entry name" value="ketoacyl-synt"/>
    <property type="match status" value="1"/>
</dbReference>
<dbReference type="InterPro" id="IPR032821">
    <property type="entry name" value="PKS_assoc"/>
</dbReference>
<reference evidence="12" key="2">
    <citation type="journal article" date="2016" name="Fungal Biol.">
        <title>Ochratoxin A production by Penicillium thymicola.</title>
        <authorList>
            <person name="Nguyen H.D.T."/>
            <person name="McMullin D.R."/>
            <person name="Ponomareva E."/>
            <person name="Riley R."/>
            <person name="Pomraning K.R."/>
            <person name="Baker S.E."/>
            <person name="Seifert K.A."/>
        </authorList>
    </citation>
    <scope>NUCLEOTIDE SEQUENCE</scope>
    <source>
        <strain evidence="12">DAOM 180753</strain>
    </source>
</reference>
<dbReference type="InterPro" id="IPR013968">
    <property type="entry name" value="PKS_KR"/>
</dbReference>
<accession>A0AAI9T9H4</accession>
<dbReference type="InterPro" id="IPR029063">
    <property type="entry name" value="SAM-dependent_MTases_sf"/>
</dbReference>
<dbReference type="SUPFAM" id="SSF55048">
    <property type="entry name" value="Probable ACP-binding domain of malonyl-CoA ACP transacylase"/>
    <property type="match status" value="1"/>
</dbReference>
<dbReference type="Pfam" id="PF08242">
    <property type="entry name" value="Methyltransf_12"/>
    <property type="match status" value="1"/>
</dbReference>
<organism evidence="12 13">
    <name type="scientific">Penicillium thymicola</name>
    <dbReference type="NCBI Taxonomy" id="293382"/>
    <lineage>
        <taxon>Eukaryota</taxon>
        <taxon>Fungi</taxon>
        <taxon>Dikarya</taxon>
        <taxon>Ascomycota</taxon>
        <taxon>Pezizomycotina</taxon>
        <taxon>Eurotiomycetes</taxon>
        <taxon>Eurotiomycetidae</taxon>
        <taxon>Eurotiales</taxon>
        <taxon>Aspergillaceae</taxon>
        <taxon>Penicillium</taxon>
    </lineage>
</organism>
<dbReference type="InterPro" id="IPR020841">
    <property type="entry name" value="PKS_Beta-ketoAc_synthase_dom"/>
</dbReference>
<dbReference type="Pfam" id="PF14765">
    <property type="entry name" value="PS-DH"/>
    <property type="match status" value="1"/>
</dbReference>
<dbReference type="Pfam" id="PF08659">
    <property type="entry name" value="KR"/>
    <property type="match status" value="1"/>
</dbReference>
<dbReference type="GO" id="GO:0006633">
    <property type="term" value="P:fatty acid biosynthetic process"/>
    <property type="evidence" value="ECO:0007669"/>
    <property type="project" value="InterPro"/>
</dbReference>
<dbReference type="CDD" id="cd02440">
    <property type="entry name" value="AdoMet_MTases"/>
    <property type="match status" value="1"/>
</dbReference>
<evidence type="ECO:0000256" key="4">
    <source>
        <dbReference type="ARBA" id="ARBA00022679"/>
    </source>
</evidence>
<evidence type="ECO:0000256" key="6">
    <source>
        <dbReference type="ARBA" id="ARBA00023268"/>
    </source>
</evidence>